<dbReference type="PROSITE" id="PS52029">
    <property type="entry name" value="LD_TPASE"/>
    <property type="match status" value="1"/>
</dbReference>
<evidence type="ECO:0000256" key="2">
    <source>
        <dbReference type="ARBA" id="ARBA00022679"/>
    </source>
</evidence>
<dbReference type="PANTHER" id="PTHR30582:SF2">
    <property type="entry name" value="L,D-TRANSPEPTIDASE YCIB-RELATED"/>
    <property type="match status" value="1"/>
</dbReference>
<accession>A0ABV4Y7M2</accession>
<keyword evidence="8" id="KW-0012">Acyltransferase</keyword>
<feature type="domain" description="L,D-TPase catalytic" evidence="7">
    <location>
        <begin position="55"/>
        <end position="168"/>
    </location>
</feature>
<dbReference type="GO" id="GO:0016746">
    <property type="term" value="F:acyltransferase activity"/>
    <property type="evidence" value="ECO:0007669"/>
    <property type="project" value="UniProtKB-KW"/>
</dbReference>
<organism evidence="8 9">
    <name type="scientific">Floridaenema fluviatile BLCC-F154</name>
    <dbReference type="NCBI Taxonomy" id="3153640"/>
    <lineage>
        <taxon>Bacteria</taxon>
        <taxon>Bacillati</taxon>
        <taxon>Cyanobacteriota</taxon>
        <taxon>Cyanophyceae</taxon>
        <taxon>Oscillatoriophycideae</taxon>
        <taxon>Aerosakkonematales</taxon>
        <taxon>Aerosakkonemataceae</taxon>
        <taxon>Floridanema</taxon>
        <taxon>Floridanema fluviatile</taxon>
    </lineage>
</organism>
<dbReference type="Gene3D" id="2.40.440.10">
    <property type="entry name" value="L,D-transpeptidase catalytic domain-like"/>
    <property type="match status" value="1"/>
</dbReference>
<protein>
    <submittedName>
        <fullName evidence="8">L,D-transpeptidase</fullName>
        <ecNumber evidence="8">2.3.2.-</ecNumber>
    </submittedName>
</protein>
<gene>
    <name evidence="8" type="ORF">ACE1B6_03265</name>
</gene>
<evidence type="ECO:0000256" key="6">
    <source>
        <dbReference type="PROSITE-ProRule" id="PRU01373"/>
    </source>
</evidence>
<dbReference type="SUPFAM" id="SSF141523">
    <property type="entry name" value="L,D-transpeptidase catalytic domain-like"/>
    <property type="match status" value="1"/>
</dbReference>
<evidence type="ECO:0000256" key="1">
    <source>
        <dbReference type="ARBA" id="ARBA00004752"/>
    </source>
</evidence>
<evidence type="ECO:0000259" key="7">
    <source>
        <dbReference type="PROSITE" id="PS52029"/>
    </source>
</evidence>
<evidence type="ECO:0000256" key="5">
    <source>
        <dbReference type="ARBA" id="ARBA00023316"/>
    </source>
</evidence>
<feature type="active site" description="Nucleophile" evidence="6">
    <location>
        <position position="144"/>
    </location>
</feature>
<keyword evidence="2 8" id="KW-0808">Transferase</keyword>
<evidence type="ECO:0000313" key="9">
    <source>
        <dbReference type="Proteomes" id="UP001576776"/>
    </source>
</evidence>
<keyword evidence="9" id="KW-1185">Reference proteome</keyword>
<keyword evidence="3 6" id="KW-0133">Cell shape</keyword>
<dbReference type="Pfam" id="PF03734">
    <property type="entry name" value="YkuD"/>
    <property type="match status" value="1"/>
</dbReference>
<dbReference type="CDD" id="cd16913">
    <property type="entry name" value="YkuD_like"/>
    <property type="match status" value="1"/>
</dbReference>
<dbReference type="InterPro" id="IPR005490">
    <property type="entry name" value="LD_TPept_cat_dom"/>
</dbReference>
<dbReference type="Proteomes" id="UP001576776">
    <property type="component" value="Unassembled WGS sequence"/>
</dbReference>
<evidence type="ECO:0000256" key="4">
    <source>
        <dbReference type="ARBA" id="ARBA00022984"/>
    </source>
</evidence>
<dbReference type="InterPro" id="IPR050979">
    <property type="entry name" value="LD-transpeptidase"/>
</dbReference>
<dbReference type="RefSeq" id="WP_413255800.1">
    <property type="nucleotide sequence ID" value="NZ_JBHFNS010000018.1"/>
</dbReference>
<feature type="active site" description="Proton donor/acceptor" evidence="6">
    <location>
        <position position="128"/>
    </location>
</feature>
<comment type="caution">
    <text evidence="8">The sequence shown here is derived from an EMBL/GenBank/DDBJ whole genome shotgun (WGS) entry which is preliminary data.</text>
</comment>
<evidence type="ECO:0000256" key="3">
    <source>
        <dbReference type="ARBA" id="ARBA00022960"/>
    </source>
</evidence>
<reference evidence="8 9" key="1">
    <citation type="submission" date="2024-09" db="EMBL/GenBank/DDBJ databases">
        <title>Floridaenema gen nov. (Aerosakkonemataceae, Aerosakkonematales ord. nov., Cyanobacteria) from benthic tropical and subtropical fresh waters, with the description of four new species.</title>
        <authorList>
            <person name="Moretto J.A."/>
            <person name="Berthold D.E."/>
            <person name="Lefler F.W."/>
            <person name="Huang I.-S."/>
            <person name="Laughinghouse H. IV."/>
        </authorList>
    </citation>
    <scope>NUCLEOTIDE SEQUENCE [LARGE SCALE GENOMIC DNA]</scope>
    <source>
        <strain evidence="8 9">BLCC-F154</strain>
    </source>
</reference>
<dbReference type="PANTHER" id="PTHR30582">
    <property type="entry name" value="L,D-TRANSPEPTIDASE"/>
    <property type="match status" value="1"/>
</dbReference>
<proteinExistence type="predicted"/>
<dbReference type="InterPro" id="IPR038063">
    <property type="entry name" value="Transpep_catalytic_dom"/>
</dbReference>
<name>A0ABV4Y7M2_9CYAN</name>
<dbReference type="EMBL" id="JBHFNS010000018">
    <property type="protein sequence ID" value="MFB2934274.1"/>
    <property type="molecule type" value="Genomic_DNA"/>
</dbReference>
<evidence type="ECO:0000313" key="8">
    <source>
        <dbReference type="EMBL" id="MFB2934274.1"/>
    </source>
</evidence>
<comment type="pathway">
    <text evidence="1 6">Cell wall biogenesis; peptidoglycan biosynthesis.</text>
</comment>
<keyword evidence="4 6" id="KW-0573">Peptidoglycan synthesis</keyword>
<sequence>MNNKISTLSRCLIGTTLTLTTLFSWSTSATLAQSMRNRENIIAERIATLQQSEKRWIEVDLSEQKLTAWEGSNKLYTLTVSTGKSATPTITGTFTVQSKHVSGRMRGPGYNVPSVPYIMYFSGGYAIHGAYWHNRFGTPVSHGCVNLRVSEAEKVFQWASVGTPVIVHR</sequence>
<keyword evidence="5 6" id="KW-0961">Cell wall biogenesis/degradation</keyword>
<dbReference type="EC" id="2.3.2.-" evidence="8"/>